<feature type="domain" description="CEP76/DRC7 peptidase-like" evidence="2">
    <location>
        <begin position="28"/>
        <end position="118"/>
    </location>
</feature>
<dbReference type="GO" id="GO:1905515">
    <property type="term" value="P:non-motile cilium assembly"/>
    <property type="evidence" value="ECO:0007669"/>
    <property type="project" value="TreeGrafter"/>
</dbReference>
<dbReference type="Pfam" id="PF24652">
    <property type="entry name" value="CEP76_C"/>
    <property type="match status" value="1"/>
</dbReference>
<dbReference type="InterPro" id="IPR052434">
    <property type="entry name" value="Tectonic-like_complex_comp"/>
</dbReference>
<gene>
    <name evidence="4" type="primary">LOC120017388</name>
</gene>
<evidence type="ECO:0000313" key="4">
    <source>
        <dbReference type="RefSeq" id="XP_038816065.1"/>
    </source>
</evidence>
<dbReference type="GO" id="GO:1904491">
    <property type="term" value="P:protein localization to ciliary transition zone"/>
    <property type="evidence" value="ECO:0007669"/>
    <property type="project" value="TreeGrafter"/>
</dbReference>
<reference evidence="4" key="1">
    <citation type="submission" date="2025-08" db="UniProtKB">
        <authorList>
            <consortium name="RefSeq"/>
        </authorList>
    </citation>
    <scope>IDENTIFICATION</scope>
    <source>
        <tissue evidence="4">White muscle</tissue>
    </source>
</reference>
<dbReference type="Proteomes" id="UP000808372">
    <property type="component" value="Chromosome 22"/>
</dbReference>
<protein>
    <submittedName>
        <fullName evidence="4">Protein CC2D2B-like</fullName>
    </submittedName>
</protein>
<proteinExistence type="predicted"/>
<dbReference type="PANTHER" id="PTHR20837:SF2">
    <property type="entry name" value="PROTEIN CC2D2B"/>
    <property type="match status" value="1"/>
</dbReference>
<evidence type="ECO:0000259" key="2">
    <source>
        <dbReference type="Pfam" id="PF24656"/>
    </source>
</evidence>
<dbReference type="PANTHER" id="PTHR20837">
    <property type="entry name" value="CENTROSOMAL PROTEIN-RELATED"/>
    <property type="match status" value="1"/>
</dbReference>
<keyword evidence="3" id="KW-1185">Reference proteome</keyword>
<sequence length="332" mass="38073">MSVLERVAAFVSLIPTLSFPSDVGDSGEMWLTSEQCLELAMGNDVSLAVVLCNFFHDLTVNVWLLLGTSVIEGETAYVLTQENTWFVLWNPRDGKHYQSYDSFCPLKTVDCLINGENVRVESMDILSVFHLCHPLRMLLDVSQVWFHLQPTRKMPITFDVSNNATWKPLFPKGFNSDSSSMPTEIKYRPTQIDLVNHLQRRMEMKLKSCVMDWRSPHPTRWSPRCAAMLSEVMQKLERNPASDTIALEIDRLLDTMNDYKVTGFPIHMAYQDMSTVIEAVYNTRIHSTEIPGTEFALSTYIHPYPNHILSVWIFLATLVKHQHGVFYVPSVH</sequence>
<feature type="domain" description="Centrosomal protein of 76 kDa C-terminal" evidence="1">
    <location>
        <begin position="196"/>
        <end position="317"/>
    </location>
</feature>
<organism evidence="3 4">
    <name type="scientific">Salvelinus namaycush</name>
    <name type="common">Lake trout</name>
    <name type="synonym">Salmo namaycush</name>
    <dbReference type="NCBI Taxonomy" id="8040"/>
    <lineage>
        <taxon>Eukaryota</taxon>
        <taxon>Metazoa</taxon>
        <taxon>Chordata</taxon>
        <taxon>Craniata</taxon>
        <taxon>Vertebrata</taxon>
        <taxon>Euteleostomi</taxon>
        <taxon>Actinopterygii</taxon>
        <taxon>Neopterygii</taxon>
        <taxon>Teleostei</taxon>
        <taxon>Protacanthopterygii</taxon>
        <taxon>Salmoniformes</taxon>
        <taxon>Salmonidae</taxon>
        <taxon>Salmoninae</taxon>
        <taxon>Salvelinus</taxon>
    </lineage>
</organism>
<dbReference type="Pfam" id="PF24656">
    <property type="entry name" value="CEPT76_peptidase"/>
    <property type="match status" value="1"/>
</dbReference>
<evidence type="ECO:0000259" key="1">
    <source>
        <dbReference type="Pfam" id="PF24652"/>
    </source>
</evidence>
<accession>A0A8U0THD7</accession>
<dbReference type="InterPro" id="IPR056288">
    <property type="entry name" value="CEP76_C"/>
</dbReference>
<dbReference type="RefSeq" id="XP_038816065.1">
    <property type="nucleotide sequence ID" value="XM_038960137.1"/>
</dbReference>
<dbReference type="AlphaFoldDB" id="A0A8U0THD7"/>
<dbReference type="GO" id="GO:0035869">
    <property type="term" value="C:ciliary transition zone"/>
    <property type="evidence" value="ECO:0007669"/>
    <property type="project" value="TreeGrafter"/>
</dbReference>
<name>A0A8U0THD7_SALNM</name>
<dbReference type="GeneID" id="120017388"/>
<dbReference type="KEGG" id="snh:120017388"/>
<evidence type="ECO:0000313" key="3">
    <source>
        <dbReference type="Proteomes" id="UP000808372"/>
    </source>
</evidence>
<dbReference type="InterPro" id="IPR056290">
    <property type="entry name" value="CEPT76/DRC7_peptidase-like_dom"/>
</dbReference>